<dbReference type="EMBL" id="JANBPU010000003">
    <property type="protein sequence ID" value="KAJ1921798.1"/>
    <property type="molecule type" value="Genomic_DNA"/>
</dbReference>
<feature type="region of interest" description="Disordered" evidence="5">
    <location>
        <begin position="203"/>
        <end position="318"/>
    </location>
</feature>
<dbReference type="OrthoDB" id="21413at2759"/>
<dbReference type="AlphaFoldDB" id="A0A9W8A601"/>
<evidence type="ECO:0000256" key="3">
    <source>
        <dbReference type="ARBA" id="ARBA00038295"/>
    </source>
</evidence>
<feature type="coiled-coil region" evidence="4">
    <location>
        <begin position="93"/>
        <end position="120"/>
    </location>
</feature>
<dbReference type="GO" id="GO:0019212">
    <property type="term" value="F:phosphatase inhibitor activity"/>
    <property type="evidence" value="ECO:0007669"/>
    <property type="project" value="TreeGrafter"/>
</dbReference>
<keyword evidence="2" id="KW-0539">Nucleus</keyword>
<gene>
    <name evidence="6" type="ORF">H4219_000532</name>
</gene>
<reference evidence="6" key="1">
    <citation type="submission" date="2022-07" db="EMBL/GenBank/DDBJ databases">
        <title>Phylogenomic reconstructions and comparative analyses of Kickxellomycotina fungi.</title>
        <authorList>
            <person name="Reynolds N.K."/>
            <person name="Stajich J.E."/>
            <person name="Barry K."/>
            <person name="Grigoriev I.V."/>
            <person name="Crous P."/>
            <person name="Smith M.E."/>
        </authorList>
    </citation>
    <scope>NUCLEOTIDE SEQUENCE</scope>
    <source>
        <strain evidence="6">NBRC 100468</strain>
    </source>
</reference>
<organism evidence="6 7">
    <name type="scientific">Mycoemilia scoparia</name>
    <dbReference type="NCBI Taxonomy" id="417184"/>
    <lineage>
        <taxon>Eukaryota</taxon>
        <taxon>Fungi</taxon>
        <taxon>Fungi incertae sedis</taxon>
        <taxon>Zoopagomycota</taxon>
        <taxon>Kickxellomycotina</taxon>
        <taxon>Kickxellomycetes</taxon>
        <taxon>Kickxellales</taxon>
        <taxon>Kickxellaceae</taxon>
        <taxon>Mycoemilia</taxon>
    </lineage>
</organism>
<dbReference type="Proteomes" id="UP001150538">
    <property type="component" value="Unassembled WGS sequence"/>
</dbReference>
<dbReference type="GO" id="GO:0005634">
    <property type="term" value="C:nucleus"/>
    <property type="evidence" value="ECO:0007669"/>
    <property type="project" value="UniProtKB-SubCell"/>
</dbReference>
<feature type="compositionally biased region" description="Low complexity" evidence="5">
    <location>
        <begin position="309"/>
        <end position="318"/>
    </location>
</feature>
<feature type="compositionally biased region" description="Basic and acidic residues" evidence="5">
    <location>
        <begin position="248"/>
        <end position="257"/>
    </location>
</feature>
<dbReference type="GO" id="GO:0000122">
    <property type="term" value="P:negative regulation of transcription by RNA polymerase II"/>
    <property type="evidence" value="ECO:0007669"/>
    <property type="project" value="TreeGrafter"/>
</dbReference>
<dbReference type="InterPro" id="IPR009053">
    <property type="entry name" value="Prefoldin"/>
</dbReference>
<comment type="similarity">
    <text evidence="3">Belongs to the RNA polymerase II subunit 5-mediating protein family.</text>
</comment>
<dbReference type="GO" id="GO:0003682">
    <property type="term" value="F:chromatin binding"/>
    <property type="evidence" value="ECO:0007669"/>
    <property type="project" value="TreeGrafter"/>
</dbReference>
<dbReference type="Gene3D" id="1.10.287.370">
    <property type="match status" value="1"/>
</dbReference>
<keyword evidence="4" id="KW-0175">Coiled coil</keyword>
<feature type="compositionally biased region" description="Acidic residues" evidence="5">
    <location>
        <begin position="469"/>
        <end position="481"/>
    </location>
</feature>
<comment type="subcellular location">
    <subcellularLocation>
        <location evidence="1">Nucleus</location>
    </subcellularLocation>
</comment>
<sequence>METISRDTAEIYNKYLTTDIDQVEQMIEQYTEYKKEYTNLSKSLKELPNEIEYDITVPIGSLAFMPGKLIHTNEILVLLGDNWFVERSGSQASEIAKRRAAYVTQKLEDLQEQLKMLKLKANPNKMFEYGAEKTNEVNDDGEPIFEIREKLEDGEEDSEEKYDTRETVTEGLHLGDIKERAVDASVSEEDKKILDALDQFILEENAADDDDNDDASDNQEDNNTDEGSDDSKSESSDIFDEPISSRDMVIDSEKELASMKAHVAESNSGKTRGIENANNVTRGKLGGILTPESSKYKKNSAKKDTSRPSSSVSFNKSTSVYEFDKYSSPRTGIKKGEDEALKVHETSESPISNISNTNTLVIGGIKEKGIGKEQGLVDSMKNVSIKDKAPENKPHKIIRNVVKENETQEYDQDMADQDFLLREISQTYSVRRRQLLLSGKLDGMAEIAEKALKEVPGLKFKDELPPDNNNDDDDDDDENQDDAQPGAQRIEQNRIQLLSDNEYESAKRPTGPPQIIASKDIAESSAQPVQQKDQGKKMSLFKMKRMGLA</sequence>
<dbReference type="InterPro" id="IPR004127">
    <property type="entry name" value="Prefoldin_subunit_alpha"/>
</dbReference>
<evidence type="ECO:0000313" key="6">
    <source>
        <dbReference type="EMBL" id="KAJ1921798.1"/>
    </source>
</evidence>
<dbReference type="InterPro" id="IPR052255">
    <property type="entry name" value="RNA_pol_II_subunit5-mediator"/>
</dbReference>
<keyword evidence="7" id="KW-1185">Reference proteome</keyword>
<dbReference type="Pfam" id="PF02996">
    <property type="entry name" value="Prefoldin"/>
    <property type="match status" value="1"/>
</dbReference>
<evidence type="ECO:0000313" key="7">
    <source>
        <dbReference type="Proteomes" id="UP001150538"/>
    </source>
</evidence>
<dbReference type="PANTHER" id="PTHR15111:SF0">
    <property type="entry name" value="UNCONVENTIONAL PREFOLDIN RPB5 INTERACTOR 1"/>
    <property type="match status" value="1"/>
</dbReference>
<feature type="compositionally biased region" description="Basic and acidic residues" evidence="5">
    <location>
        <begin position="161"/>
        <end position="170"/>
    </location>
</feature>
<evidence type="ECO:0000256" key="4">
    <source>
        <dbReference type="SAM" id="Coils"/>
    </source>
</evidence>
<feature type="region of interest" description="Disordered" evidence="5">
    <location>
        <begin position="149"/>
        <end position="170"/>
    </location>
</feature>
<accession>A0A9W8A601</accession>
<evidence type="ECO:0000256" key="1">
    <source>
        <dbReference type="ARBA" id="ARBA00004123"/>
    </source>
</evidence>
<dbReference type="CDD" id="cd23159">
    <property type="entry name" value="Prefoldin_URI1"/>
    <property type="match status" value="1"/>
</dbReference>
<feature type="compositionally biased region" description="Polar residues" evidence="5">
    <location>
        <begin position="265"/>
        <end position="281"/>
    </location>
</feature>
<dbReference type="SUPFAM" id="SSF46579">
    <property type="entry name" value="Prefoldin"/>
    <property type="match status" value="1"/>
</dbReference>
<name>A0A9W8A601_9FUNG</name>
<evidence type="ECO:0000256" key="2">
    <source>
        <dbReference type="ARBA" id="ARBA00023242"/>
    </source>
</evidence>
<comment type="caution">
    <text evidence="6">The sequence shown here is derived from an EMBL/GenBank/DDBJ whole genome shotgun (WGS) entry which is preliminary data.</text>
</comment>
<evidence type="ECO:0008006" key="8">
    <source>
        <dbReference type="Google" id="ProtNLM"/>
    </source>
</evidence>
<dbReference type="GO" id="GO:0003714">
    <property type="term" value="F:transcription corepressor activity"/>
    <property type="evidence" value="ECO:0007669"/>
    <property type="project" value="TreeGrafter"/>
</dbReference>
<dbReference type="PANTHER" id="PTHR15111">
    <property type="entry name" value="RNA POLYMERASE II SUBUNIT 5-MEDIATING PROTEIN NNX3"/>
    <property type="match status" value="1"/>
</dbReference>
<proteinExistence type="inferred from homology"/>
<evidence type="ECO:0000256" key="5">
    <source>
        <dbReference type="SAM" id="MobiDB-lite"/>
    </source>
</evidence>
<feature type="compositionally biased region" description="Acidic residues" evidence="5">
    <location>
        <begin position="205"/>
        <end position="228"/>
    </location>
</feature>
<feature type="region of interest" description="Disordered" evidence="5">
    <location>
        <begin position="457"/>
        <end position="549"/>
    </location>
</feature>
<protein>
    <recommendedName>
        <fullName evidence="8">Unconventional prefoldin RPB5 interactor</fullName>
    </recommendedName>
</protein>